<organism evidence="3 4">
    <name type="scientific">Herbiconiux ginsengi</name>
    <dbReference type="NCBI Taxonomy" id="381665"/>
    <lineage>
        <taxon>Bacteria</taxon>
        <taxon>Bacillati</taxon>
        <taxon>Actinomycetota</taxon>
        <taxon>Actinomycetes</taxon>
        <taxon>Micrococcales</taxon>
        <taxon>Microbacteriaceae</taxon>
        <taxon>Herbiconiux</taxon>
    </lineage>
</organism>
<proteinExistence type="predicted"/>
<accession>A0A1H3N3R0</accession>
<feature type="compositionally biased region" description="Low complexity" evidence="1">
    <location>
        <begin position="306"/>
        <end position="315"/>
    </location>
</feature>
<dbReference type="PROSITE" id="PS51257">
    <property type="entry name" value="PROKAR_LIPOPROTEIN"/>
    <property type="match status" value="1"/>
</dbReference>
<reference evidence="3 4" key="1">
    <citation type="submission" date="2016-10" db="EMBL/GenBank/DDBJ databases">
        <authorList>
            <person name="de Groot N.N."/>
        </authorList>
    </citation>
    <scope>NUCLEOTIDE SEQUENCE [LARGE SCALE GENOMIC DNA]</scope>
    <source>
        <strain evidence="3 4">CGMCC 4.3491</strain>
    </source>
</reference>
<dbReference type="AlphaFoldDB" id="A0A1H3N3R0"/>
<dbReference type="OrthoDB" id="5148091at2"/>
<dbReference type="STRING" id="381665.SAMN05216554_1680"/>
<feature type="signal peptide" evidence="2">
    <location>
        <begin position="1"/>
        <end position="39"/>
    </location>
</feature>
<evidence type="ECO:0000313" key="3">
    <source>
        <dbReference type="EMBL" id="SDY83476.1"/>
    </source>
</evidence>
<dbReference type="Proteomes" id="UP000198891">
    <property type="component" value="Unassembled WGS sequence"/>
</dbReference>
<feature type="region of interest" description="Disordered" evidence="1">
    <location>
        <begin position="286"/>
        <end position="315"/>
    </location>
</feature>
<evidence type="ECO:0000256" key="1">
    <source>
        <dbReference type="SAM" id="MobiDB-lite"/>
    </source>
</evidence>
<gene>
    <name evidence="3" type="ORF">SAMN05216554_1680</name>
</gene>
<feature type="chain" id="PRO_5011753814" evidence="2">
    <location>
        <begin position="40"/>
        <end position="315"/>
    </location>
</feature>
<name>A0A1H3N3R0_9MICO</name>
<evidence type="ECO:0000313" key="4">
    <source>
        <dbReference type="Proteomes" id="UP000198891"/>
    </source>
</evidence>
<dbReference type="EMBL" id="FNPZ01000001">
    <property type="protein sequence ID" value="SDY83476.1"/>
    <property type="molecule type" value="Genomic_DNA"/>
</dbReference>
<sequence length="315" mass="29247">MKRLSTSTRPRSARLGVALGVAGLAGVLALSACSSSGDAATSATGAPSTAAAGAPVAGAPGGGGVSGEIAAISGSTLQVQDTDSQTAVTYTADTAITRTVEAALADVTSGVCVTAFTGGMPASDGATDDSADDSGAATSVIISAAVDGDCAAGAFPGGGSGFGGGAPPTDLPEGMTPPTDMPEGMTPPTDIPDGAMPTGAPGAGGFGGLTTGLVTAVSGTGFTVQATDAEGTASTEDVTVDDSTTFTRTETTDASSLVVGACVTAMGEADDKGTVTATTLAVSAAGDDGCSTGFGRPGAGGGRGPAGSATTGSGS</sequence>
<evidence type="ECO:0000256" key="2">
    <source>
        <dbReference type="SAM" id="SignalP"/>
    </source>
</evidence>
<dbReference type="RefSeq" id="WP_092551290.1">
    <property type="nucleotide sequence ID" value="NZ_FNPZ01000001.1"/>
</dbReference>
<keyword evidence="4" id="KW-1185">Reference proteome</keyword>
<keyword evidence="2" id="KW-0732">Signal</keyword>
<feature type="compositionally biased region" description="Gly residues" evidence="1">
    <location>
        <begin position="295"/>
        <end position="305"/>
    </location>
</feature>
<protein>
    <submittedName>
        <fullName evidence="3">Uncharacterized protein</fullName>
    </submittedName>
</protein>